<gene>
    <name evidence="2" type="ORF">BDP55DRAFT_637099</name>
</gene>
<organism evidence="2 3">
    <name type="scientific">Colletotrichum godetiae</name>
    <dbReference type="NCBI Taxonomy" id="1209918"/>
    <lineage>
        <taxon>Eukaryota</taxon>
        <taxon>Fungi</taxon>
        <taxon>Dikarya</taxon>
        <taxon>Ascomycota</taxon>
        <taxon>Pezizomycotina</taxon>
        <taxon>Sordariomycetes</taxon>
        <taxon>Hypocreomycetidae</taxon>
        <taxon>Glomerellales</taxon>
        <taxon>Glomerellaceae</taxon>
        <taxon>Colletotrichum</taxon>
        <taxon>Colletotrichum acutatum species complex</taxon>
    </lineage>
</organism>
<evidence type="ECO:0000313" key="2">
    <source>
        <dbReference type="EMBL" id="KAK1659216.1"/>
    </source>
</evidence>
<evidence type="ECO:0000256" key="1">
    <source>
        <dbReference type="SAM" id="SignalP"/>
    </source>
</evidence>
<feature type="signal peptide" evidence="1">
    <location>
        <begin position="1"/>
        <end position="21"/>
    </location>
</feature>
<reference evidence="2" key="1">
    <citation type="submission" date="2021-06" db="EMBL/GenBank/DDBJ databases">
        <title>Comparative genomics, transcriptomics and evolutionary studies reveal genomic signatures of adaptation to plant cell wall in hemibiotrophic fungi.</title>
        <authorList>
            <consortium name="DOE Joint Genome Institute"/>
            <person name="Baroncelli R."/>
            <person name="Diaz J.F."/>
            <person name="Benocci T."/>
            <person name="Peng M."/>
            <person name="Battaglia E."/>
            <person name="Haridas S."/>
            <person name="Andreopoulos W."/>
            <person name="Labutti K."/>
            <person name="Pangilinan J."/>
            <person name="Floch G.L."/>
            <person name="Makela M.R."/>
            <person name="Henrissat B."/>
            <person name="Grigoriev I.V."/>
            <person name="Crouch J.A."/>
            <person name="De Vries R.P."/>
            <person name="Sukno S.A."/>
            <person name="Thon M.R."/>
        </authorList>
    </citation>
    <scope>NUCLEOTIDE SEQUENCE</scope>
    <source>
        <strain evidence="2">CBS 193.32</strain>
    </source>
</reference>
<accession>A0AAJ0ACQ7</accession>
<evidence type="ECO:0000313" key="3">
    <source>
        <dbReference type="Proteomes" id="UP001224890"/>
    </source>
</evidence>
<dbReference type="RefSeq" id="XP_060423980.1">
    <property type="nucleotide sequence ID" value="XM_060572961.1"/>
</dbReference>
<name>A0AAJ0ACQ7_9PEZI</name>
<keyword evidence="3" id="KW-1185">Reference proteome</keyword>
<dbReference type="Proteomes" id="UP001224890">
    <property type="component" value="Unassembled WGS sequence"/>
</dbReference>
<feature type="chain" id="PRO_5042589447" evidence="1">
    <location>
        <begin position="22"/>
        <end position="120"/>
    </location>
</feature>
<sequence length="120" mass="13859">MLLLAISSISLILLLHAGCAAFINWVDENDHDHGWRPPLVLLKLDWKPPANVEKEEKSTTKSENKDEYTPDYTSMMLNHFQKEKENGDFEGEDEHAPDYATLINDFFHKRGMETLRKKSA</sequence>
<proteinExistence type="predicted"/>
<protein>
    <submittedName>
        <fullName evidence="2">Uncharacterized protein</fullName>
    </submittedName>
</protein>
<dbReference type="GeneID" id="85457487"/>
<comment type="caution">
    <text evidence="2">The sequence shown here is derived from an EMBL/GenBank/DDBJ whole genome shotgun (WGS) entry which is preliminary data.</text>
</comment>
<dbReference type="EMBL" id="JAHMHR010000063">
    <property type="protein sequence ID" value="KAK1659216.1"/>
    <property type="molecule type" value="Genomic_DNA"/>
</dbReference>
<keyword evidence="1" id="KW-0732">Signal</keyword>
<dbReference type="AlphaFoldDB" id="A0AAJ0ACQ7"/>